<dbReference type="SMART" id="SM00829">
    <property type="entry name" value="PKS_ER"/>
    <property type="match status" value="1"/>
</dbReference>
<feature type="domain" description="Enoyl reductase (ER)" evidence="1">
    <location>
        <begin position="11"/>
        <end position="333"/>
    </location>
</feature>
<dbReference type="GO" id="GO:0016491">
    <property type="term" value="F:oxidoreductase activity"/>
    <property type="evidence" value="ECO:0007669"/>
    <property type="project" value="InterPro"/>
</dbReference>
<gene>
    <name evidence="2" type="ORF">AFA91_02180</name>
</gene>
<dbReference type="Pfam" id="PF08240">
    <property type="entry name" value="ADH_N"/>
    <property type="match status" value="1"/>
</dbReference>
<organism evidence="2 3">
    <name type="scientific">Mycolicibacterium goodii</name>
    <name type="common">Mycobacterium goodii</name>
    <dbReference type="NCBI Taxonomy" id="134601"/>
    <lineage>
        <taxon>Bacteria</taxon>
        <taxon>Bacillati</taxon>
        <taxon>Actinomycetota</taxon>
        <taxon>Actinomycetes</taxon>
        <taxon>Mycobacteriales</taxon>
        <taxon>Mycobacteriaceae</taxon>
        <taxon>Mycolicibacterium</taxon>
    </lineage>
</organism>
<dbReference type="InterPro" id="IPR013154">
    <property type="entry name" value="ADH-like_N"/>
</dbReference>
<dbReference type="InterPro" id="IPR020843">
    <property type="entry name" value="ER"/>
</dbReference>
<protein>
    <recommendedName>
        <fullName evidence="1">Enoyl reductase (ER) domain-containing protein</fullName>
    </recommendedName>
</protein>
<dbReference type="SUPFAM" id="SSF50129">
    <property type="entry name" value="GroES-like"/>
    <property type="match status" value="1"/>
</dbReference>
<reference evidence="2 3" key="1">
    <citation type="submission" date="2015-07" db="EMBL/GenBank/DDBJ databases">
        <title>Complete genome sequence of Mycobacterium goodii X7B, a facultative thermophilic biodesulfurizing bacterium.</title>
        <authorList>
            <person name="Yu B."/>
            <person name="Li F."/>
            <person name="Xu P."/>
        </authorList>
    </citation>
    <scope>NUCLEOTIDE SEQUENCE [LARGE SCALE GENOMIC DNA]</scope>
    <source>
        <strain evidence="2 3">X7B</strain>
    </source>
</reference>
<dbReference type="PANTHER" id="PTHR45033">
    <property type="match status" value="1"/>
</dbReference>
<dbReference type="EMBL" id="CP012150">
    <property type="protein sequence ID" value="AKS30875.1"/>
    <property type="molecule type" value="Genomic_DNA"/>
</dbReference>
<dbReference type="PANTHER" id="PTHR45033:SF2">
    <property type="entry name" value="ZINC-TYPE ALCOHOL DEHYDROGENASE-LIKE PROTEIN C1773.06C"/>
    <property type="match status" value="1"/>
</dbReference>
<dbReference type="PATRIC" id="fig|134601.6.peg.453"/>
<evidence type="ECO:0000313" key="3">
    <source>
        <dbReference type="Proteomes" id="UP000062255"/>
    </source>
</evidence>
<dbReference type="AlphaFoldDB" id="A0A0K0X0A1"/>
<sequence length="337" mass="34555">MRKWIIKPHESGLDALTLVDGAIPEPGPGQVRIAVKAASLNYRDQIILNGGYGQVITTDTIPASDAAGVIDAVGEGVDSWAVGDDVITVYFADWVDGPPPTGMGFGLGSPGEDGVLAEYITLPADRVVAKPKSLDYIQAATLTCAGLTAWTALTEEHPVLAGQTVLTLGSGGVSVFALQLAQAMGATVIVTTGGNDKSARLIDLGAARVINYRTDETWGETAYAATGGADKVVNAAGGDAMLQSIMAVANGGEIAVMGVFSDGDAPPPLPILMAKGASIRGTAVGGRVALQRLVEFVDTHGIAPVIHKVYGFDDVKEAYAAQASPDVFGKVVIAITN</sequence>
<dbReference type="Gene3D" id="3.90.180.10">
    <property type="entry name" value="Medium-chain alcohol dehydrogenases, catalytic domain"/>
    <property type="match status" value="1"/>
</dbReference>
<dbReference type="SUPFAM" id="SSF51735">
    <property type="entry name" value="NAD(P)-binding Rossmann-fold domains"/>
    <property type="match status" value="1"/>
</dbReference>
<dbReference type="InterPro" id="IPR013149">
    <property type="entry name" value="ADH-like_C"/>
</dbReference>
<dbReference type="Pfam" id="PF00107">
    <property type="entry name" value="ADH_zinc_N"/>
    <property type="match status" value="1"/>
</dbReference>
<accession>A0A0K0X0A1</accession>
<dbReference type="OrthoDB" id="3175656at2"/>
<dbReference type="STRING" id="134601.AFA91_02180"/>
<dbReference type="RefSeq" id="WP_049743285.1">
    <property type="nucleotide sequence ID" value="NZ_CP012150.1"/>
</dbReference>
<dbReference type="KEGG" id="mgo:AFA91_02180"/>
<dbReference type="InterPro" id="IPR052711">
    <property type="entry name" value="Zinc_ADH-like"/>
</dbReference>
<dbReference type="InterPro" id="IPR036291">
    <property type="entry name" value="NAD(P)-bd_dom_sf"/>
</dbReference>
<dbReference type="Gene3D" id="3.40.50.720">
    <property type="entry name" value="NAD(P)-binding Rossmann-like Domain"/>
    <property type="match status" value="1"/>
</dbReference>
<evidence type="ECO:0000313" key="2">
    <source>
        <dbReference type="EMBL" id="AKS30875.1"/>
    </source>
</evidence>
<dbReference type="Proteomes" id="UP000062255">
    <property type="component" value="Chromosome"/>
</dbReference>
<evidence type="ECO:0000259" key="1">
    <source>
        <dbReference type="SMART" id="SM00829"/>
    </source>
</evidence>
<name>A0A0K0X0A1_MYCGD</name>
<dbReference type="InterPro" id="IPR011032">
    <property type="entry name" value="GroES-like_sf"/>
</dbReference>
<dbReference type="CDD" id="cd08276">
    <property type="entry name" value="MDR7"/>
    <property type="match status" value="1"/>
</dbReference>
<proteinExistence type="predicted"/>